<organism evidence="1">
    <name type="scientific">Anguilla anguilla</name>
    <name type="common">European freshwater eel</name>
    <name type="synonym">Muraena anguilla</name>
    <dbReference type="NCBI Taxonomy" id="7936"/>
    <lineage>
        <taxon>Eukaryota</taxon>
        <taxon>Metazoa</taxon>
        <taxon>Chordata</taxon>
        <taxon>Craniata</taxon>
        <taxon>Vertebrata</taxon>
        <taxon>Euteleostomi</taxon>
        <taxon>Actinopterygii</taxon>
        <taxon>Neopterygii</taxon>
        <taxon>Teleostei</taxon>
        <taxon>Anguilliformes</taxon>
        <taxon>Anguillidae</taxon>
        <taxon>Anguilla</taxon>
    </lineage>
</organism>
<proteinExistence type="predicted"/>
<name>A0A0E9RE96_ANGAN</name>
<accession>A0A0E9RE96</accession>
<sequence>MIRMIYNYLFIYNIVPWQDNYLRGSYSHQCNQPRVITENPQTSRWCLTFFSPSILNYYA</sequence>
<protein>
    <submittedName>
        <fullName evidence="1">Uncharacterized protein</fullName>
    </submittedName>
</protein>
<dbReference type="AlphaFoldDB" id="A0A0E9RE96"/>
<reference evidence="1" key="1">
    <citation type="submission" date="2014-11" db="EMBL/GenBank/DDBJ databases">
        <authorList>
            <person name="Amaro Gonzalez C."/>
        </authorList>
    </citation>
    <scope>NUCLEOTIDE SEQUENCE</scope>
</reference>
<reference evidence="1" key="2">
    <citation type="journal article" date="2015" name="Fish Shellfish Immunol.">
        <title>Early steps in the European eel (Anguilla anguilla)-Vibrio vulnificus interaction in the gills: Role of the RtxA13 toxin.</title>
        <authorList>
            <person name="Callol A."/>
            <person name="Pajuelo D."/>
            <person name="Ebbesson L."/>
            <person name="Teles M."/>
            <person name="MacKenzie S."/>
            <person name="Amaro C."/>
        </authorList>
    </citation>
    <scope>NUCLEOTIDE SEQUENCE</scope>
</reference>
<dbReference type="EMBL" id="GBXM01081440">
    <property type="protein sequence ID" value="JAH27137.1"/>
    <property type="molecule type" value="Transcribed_RNA"/>
</dbReference>
<evidence type="ECO:0000313" key="1">
    <source>
        <dbReference type="EMBL" id="JAH27137.1"/>
    </source>
</evidence>